<dbReference type="PANTHER" id="PTHR43861:SF1">
    <property type="entry name" value="TRANS-ACONITATE 2-METHYLTRANSFERASE"/>
    <property type="match status" value="1"/>
</dbReference>
<dbReference type="InterPro" id="IPR013216">
    <property type="entry name" value="Methyltransf_11"/>
</dbReference>
<dbReference type="Proteomes" id="UP001205906">
    <property type="component" value="Unassembled WGS sequence"/>
</dbReference>
<accession>A0ABT1C236</accession>
<protein>
    <submittedName>
        <fullName evidence="3">Methyltransferase domain-containing protein</fullName>
    </submittedName>
</protein>
<dbReference type="RefSeq" id="WP_252815125.1">
    <property type="nucleotide sequence ID" value="NZ_JAMXQS010000001.1"/>
</dbReference>
<comment type="caution">
    <text evidence="3">The sequence shown here is derived from an EMBL/GenBank/DDBJ whole genome shotgun (WGS) entry which is preliminary data.</text>
</comment>
<dbReference type="Gene3D" id="1.25.40.10">
    <property type="entry name" value="Tetratricopeptide repeat domain"/>
    <property type="match status" value="1"/>
</dbReference>
<dbReference type="PROSITE" id="PS50005">
    <property type="entry name" value="TPR"/>
    <property type="match status" value="1"/>
</dbReference>
<dbReference type="InterPro" id="IPR029063">
    <property type="entry name" value="SAM-dependent_MTases_sf"/>
</dbReference>
<dbReference type="CDD" id="cd02440">
    <property type="entry name" value="AdoMet_MTases"/>
    <property type="match status" value="1"/>
</dbReference>
<feature type="repeat" description="TPR" evidence="1">
    <location>
        <begin position="47"/>
        <end position="80"/>
    </location>
</feature>
<evidence type="ECO:0000256" key="1">
    <source>
        <dbReference type="PROSITE-ProRule" id="PRU00339"/>
    </source>
</evidence>
<dbReference type="SUPFAM" id="SSF53335">
    <property type="entry name" value="S-adenosyl-L-methionine-dependent methyltransferases"/>
    <property type="match status" value="1"/>
</dbReference>
<feature type="domain" description="Methyltransferase type 11" evidence="2">
    <location>
        <begin position="148"/>
        <end position="239"/>
    </location>
</feature>
<dbReference type="Pfam" id="PF08241">
    <property type="entry name" value="Methyltransf_11"/>
    <property type="match status" value="1"/>
</dbReference>
<proteinExistence type="predicted"/>
<dbReference type="SMART" id="SM00028">
    <property type="entry name" value="TPR"/>
    <property type="match status" value="1"/>
</dbReference>
<dbReference type="InterPro" id="IPR011990">
    <property type="entry name" value="TPR-like_helical_dom_sf"/>
</dbReference>
<reference evidence="3 4" key="1">
    <citation type="submission" date="2022-06" db="EMBL/GenBank/DDBJ databases">
        <title>Mesorhizobium sp. strain RP14 Genome sequencing and assembly.</title>
        <authorList>
            <person name="Kim I."/>
        </authorList>
    </citation>
    <scope>NUCLEOTIDE SEQUENCE [LARGE SCALE GENOMIC DNA]</scope>
    <source>
        <strain evidence="4">RP14(2022)</strain>
    </source>
</reference>
<keyword evidence="4" id="KW-1185">Reference proteome</keyword>
<sequence>MKPFNTASGDLIADRRADYAEMLVANGDPAAAAELMLGALELAPGWAVGWFRLGEMHEMAGEADAAERAWRMALQVDPADHSGATLKLALLGTEPQPETPPPAFVEALFDQYADKFDASLVGALDYRVPELLFEAITAAAPGRFARAVDLGCGTGLMGEKLRPLADSLAGYDISAEMLRKARGKNVYDQLEKADLADLPFAGPPADLITAADVFMYLGALDHAFEGIRKMLAQNGVFAFSVERGDEAVALRETRRYAHAETYIRDLLARNSLAILSLETATIRKDRNDDVTGLIVLARKS</sequence>
<gene>
    <name evidence="3" type="ORF">NGM99_00685</name>
</gene>
<dbReference type="EMBL" id="JAMXQS010000001">
    <property type="protein sequence ID" value="MCO6048305.1"/>
    <property type="molecule type" value="Genomic_DNA"/>
</dbReference>
<evidence type="ECO:0000313" key="3">
    <source>
        <dbReference type="EMBL" id="MCO6048305.1"/>
    </source>
</evidence>
<keyword evidence="3" id="KW-0808">Transferase</keyword>
<organism evidence="3 4">
    <name type="scientific">Mesorhizobium liriopis</name>
    <dbReference type="NCBI Taxonomy" id="2953882"/>
    <lineage>
        <taxon>Bacteria</taxon>
        <taxon>Pseudomonadati</taxon>
        <taxon>Pseudomonadota</taxon>
        <taxon>Alphaproteobacteria</taxon>
        <taxon>Hyphomicrobiales</taxon>
        <taxon>Phyllobacteriaceae</taxon>
        <taxon>Mesorhizobium</taxon>
    </lineage>
</organism>
<dbReference type="InterPro" id="IPR019734">
    <property type="entry name" value="TPR_rpt"/>
</dbReference>
<dbReference type="GO" id="GO:0032259">
    <property type="term" value="P:methylation"/>
    <property type="evidence" value="ECO:0007669"/>
    <property type="project" value="UniProtKB-KW"/>
</dbReference>
<name>A0ABT1C236_9HYPH</name>
<keyword evidence="3" id="KW-0489">Methyltransferase</keyword>
<evidence type="ECO:0000259" key="2">
    <source>
        <dbReference type="Pfam" id="PF08241"/>
    </source>
</evidence>
<dbReference type="Gene3D" id="3.40.50.150">
    <property type="entry name" value="Vaccinia Virus protein VP39"/>
    <property type="match status" value="1"/>
</dbReference>
<keyword evidence="1" id="KW-0802">TPR repeat</keyword>
<dbReference type="GO" id="GO:0008168">
    <property type="term" value="F:methyltransferase activity"/>
    <property type="evidence" value="ECO:0007669"/>
    <property type="project" value="UniProtKB-KW"/>
</dbReference>
<evidence type="ECO:0000313" key="4">
    <source>
        <dbReference type="Proteomes" id="UP001205906"/>
    </source>
</evidence>
<dbReference type="SUPFAM" id="SSF48452">
    <property type="entry name" value="TPR-like"/>
    <property type="match status" value="1"/>
</dbReference>
<dbReference type="PANTHER" id="PTHR43861">
    <property type="entry name" value="TRANS-ACONITATE 2-METHYLTRANSFERASE-RELATED"/>
    <property type="match status" value="1"/>
</dbReference>